<keyword evidence="2" id="KW-0433">Leucine-rich repeat</keyword>
<evidence type="ECO:0000256" key="9">
    <source>
        <dbReference type="SAM" id="MobiDB-lite"/>
    </source>
</evidence>
<dbReference type="GO" id="GO:0005829">
    <property type="term" value="C:cytosol"/>
    <property type="evidence" value="ECO:0007669"/>
    <property type="project" value="TreeGrafter"/>
</dbReference>
<dbReference type="CDD" id="cd02667">
    <property type="entry name" value="Peptidase_C19K"/>
    <property type="match status" value="1"/>
</dbReference>
<dbReference type="WBParaSite" id="MBELARI_LOCUS18660">
    <property type="protein sequence ID" value="MBELARI_LOCUS18660"/>
    <property type="gene ID" value="MBELARI_LOCUS18660"/>
</dbReference>
<dbReference type="Pfam" id="PF13855">
    <property type="entry name" value="LRR_8"/>
    <property type="match status" value="1"/>
</dbReference>
<feature type="region of interest" description="Disordered" evidence="9">
    <location>
        <begin position="436"/>
        <end position="497"/>
    </location>
</feature>
<evidence type="ECO:0000313" key="12">
    <source>
        <dbReference type="Proteomes" id="UP000887575"/>
    </source>
</evidence>
<feature type="compositionally biased region" description="Basic and acidic residues" evidence="9">
    <location>
        <begin position="484"/>
        <end position="497"/>
    </location>
</feature>
<dbReference type="GO" id="GO:0005634">
    <property type="term" value="C:nucleus"/>
    <property type="evidence" value="ECO:0007669"/>
    <property type="project" value="TreeGrafter"/>
</dbReference>
<dbReference type="InterPro" id="IPR001611">
    <property type="entry name" value="Leu-rich_rpt"/>
</dbReference>
<evidence type="ECO:0000259" key="11">
    <source>
        <dbReference type="PROSITE" id="PS50271"/>
    </source>
</evidence>
<comment type="similarity">
    <text evidence="1">Belongs to the peptidase C19 family.</text>
</comment>
<dbReference type="PROSITE" id="PS51450">
    <property type="entry name" value="LRR"/>
    <property type="match status" value="1"/>
</dbReference>
<keyword evidence="4" id="KW-0677">Repeat</keyword>
<evidence type="ECO:0000256" key="6">
    <source>
        <dbReference type="ARBA" id="ARBA00022833"/>
    </source>
</evidence>
<organism evidence="12 13">
    <name type="scientific">Mesorhabditis belari</name>
    <dbReference type="NCBI Taxonomy" id="2138241"/>
    <lineage>
        <taxon>Eukaryota</taxon>
        <taxon>Metazoa</taxon>
        <taxon>Ecdysozoa</taxon>
        <taxon>Nematoda</taxon>
        <taxon>Chromadorea</taxon>
        <taxon>Rhabditida</taxon>
        <taxon>Rhabditina</taxon>
        <taxon>Rhabditomorpha</taxon>
        <taxon>Rhabditoidea</taxon>
        <taxon>Rhabditidae</taxon>
        <taxon>Mesorhabditinae</taxon>
        <taxon>Mesorhabditis</taxon>
    </lineage>
</organism>
<dbReference type="InterPro" id="IPR038765">
    <property type="entry name" value="Papain-like_cys_pep_sf"/>
</dbReference>
<reference evidence="13" key="1">
    <citation type="submission" date="2024-02" db="UniProtKB">
        <authorList>
            <consortium name="WormBaseParasite"/>
        </authorList>
    </citation>
    <scope>IDENTIFICATION</scope>
</reference>
<feature type="domain" description="USP" evidence="10">
    <location>
        <begin position="507"/>
        <end position="996"/>
    </location>
</feature>
<feature type="region of interest" description="Disordered" evidence="9">
    <location>
        <begin position="290"/>
        <end position="314"/>
    </location>
</feature>
<evidence type="ECO:0000256" key="3">
    <source>
        <dbReference type="ARBA" id="ARBA00022723"/>
    </source>
</evidence>
<dbReference type="InterPro" id="IPR003591">
    <property type="entry name" value="Leu-rich_rpt_typical-subtyp"/>
</dbReference>
<dbReference type="InterPro" id="IPR001394">
    <property type="entry name" value="Peptidase_C19_UCH"/>
</dbReference>
<dbReference type="PANTHER" id="PTHR24006">
    <property type="entry name" value="UBIQUITIN CARBOXYL-TERMINAL HYDROLASE"/>
    <property type="match status" value="1"/>
</dbReference>
<name>A0AAF3EWT8_9BILA</name>
<dbReference type="InterPro" id="IPR013083">
    <property type="entry name" value="Znf_RING/FYVE/PHD"/>
</dbReference>
<dbReference type="PANTHER" id="PTHR24006:SF781">
    <property type="entry name" value="LD34905P"/>
    <property type="match status" value="1"/>
</dbReference>
<dbReference type="SUPFAM" id="SSF52058">
    <property type="entry name" value="L domain-like"/>
    <property type="match status" value="1"/>
</dbReference>
<feature type="compositionally biased region" description="Polar residues" evidence="9">
    <location>
        <begin position="301"/>
        <end position="314"/>
    </location>
</feature>
<dbReference type="AlphaFoldDB" id="A0AAF3EWT8"/>
<dbReference type="GO" id="GO:0004843">
    <property type="term" value="F:cysteine-type deubiquitinase activity"/>
    <property type="evidence" value="ECO:0007669"/>
    <property type="project" value="InterPro"/>
</dbReference>
<protein>
    <submittedName>
        <fullName evidence="13">Ubiquitinyl hydrolase 1</fullName>
    </submittedName>
</protein>
<dbReference type="InterPro" id="IPR001607">
    <property type="entry name" value="Znf_UBP"/>
</dbReference>
<feature type="compositionally biased region" description="Basic and acidic residues" evidence="9">
    <location>
        <begin position="463"/>
        <end position="476"/>
    </location>
</feature>
<keyword evidence="5 8" id="KW-0863">Zinc-finger</keyword>
<keyword evidence="3" id="KW-0479">Metal-binding</keyword>
<evidence type="ECO:0000256" key="5">
    <source>
        <dbReference type="ARBA" id="ARBA00022771"/>
    </source>
</evidence>
<dbReference type="Gene3D" id="3.30.40.10">
    <property type="entry name" value="Zinc/RING finger domain, C3HC4 (zinc finger)"/>
    <property type="match status" value="1"/>
</dbReference>
<dbReference type="InterPro" id="IPR057437">
    <property type="entry name" value="PIF1/LRR1_PH"/>
</dbReference>
<dbReference type="Proteomes" id="UP000887575">
    <property type="component" value="Unassembled WGS sequence"/>
</dbReference>
<keyword evidence="7" id="KW-0539">Nucleus</keyword>
<dbReference type="Gene3D" id="3.80.10.10">
    <property type="entry name" value="Ribonuclease Inhibitor"/>
    <property type="match status" value="1"/>
</dbReference>
<evidence type="ECO:0000256" key="8">
    <source>
        <dbReference type="PROSITE-ProRule" id="PRU00502"/>
    </source>
</evidence>
<evidence type="ECO:0000256" key="7">
    <source>
        <dbReference type="ARBA" id="ARBA00023242"/>
    </source>
</evidence>
<dbReference type="SUPFAM" id="SSF54001">
    <property type="entry name" value="Cysteine proteinases"/>
    <property type="match status" value="1"/>
</dbReference>
<dbReference type="PROSITE" id="PS50271">
    <property type="entry name" value="ZF_UBP"/>
    <property type="match status" value="1"/>
</dbReference>
<evidence type="ECO:0000313" key="13">
    <source>
        <dbReference type="WBParaSite" id="MBELARI_LOCUS18660"/>
    </source>
</evidence>
<feature type="domain" description="UBP-type" evidence="11">
    <location>
        <begin position="314"/>
        <end position="433"/>
    </location>
</feature>
<proteinExistence type="inferred from homology"/>
<evidence type="ECO:0000256" key="2">
    <source>
        <dbReference type="ARBA" id="ARBA00022614"/>
    </source>
</evidence>
<dbReference type="InterPro" id="IPR028889">
    <property type="entry name" value="USP"/>
</dbReference>
<dbReference type="GO" id="GO:0008270">
    <property type="term" value="F:zinc ion binding"/>
    <property type="evidence" value="ECO:0007669"/>
    <property type="project" value="UniProtKB-KW"/>
</dbReference>
<dbReference type="InterPro" id="IPR050164">
    <property type="entry name" value="Peptidase_C19"/>
</dbReference>
<accession>A0AAF3EWT8</accession>
<dbReference type="GO" id="GO:0016579">
    <property type="term" value="P:protein deubiquitination"/>
    <property type="evidence" value="ECO:0007669"/>
    <property type="project" value="InterPro"/>
</dbReference>
<dbReference type="Pfam" id="PF00443">
    <property type="entry name" value="UCH"/>
    <property type="match status" value="1"/>
</dbReference>
<evidence type="ECO:0000259" key="10">
    <source>
        <dbReference type="PROSITE" id="PS50235"/>
    </source>
</evidence>
<dbReference type="Gene3D" id="3.90.70.10">
    <property type="entry name" value="Cysteine proteinases"/>
    <property type="match status" value="1"/>
</dbReference>
<dbReference type="PROSITE" id="PS50235">
    <property type="entry name" value="USP_3"/>
    <property type="match status" value="1"/>
</dbReference>
<dbReference type="Pfam" id="PF25344">
    <property type="entry name" value="PH_LRR1"/>
    <property type="match status" value="1"/>
</dbReference>
<evidence type="ECO:0000256" key="4">
    <source>
        <dbReference type="ARBA" id="ARBA00022737"/>
    </source>
</evidence>
<dbReference type="InterPro" id="IPR032675">
    <property type="entry name" value="LRR_dom_sf"/>
</dbReference>
<evidence type="ECO:0000256" key="1">
    <source>
        <dbReference type="ARBA" id="ARBA00009085"/>
    </source>
</evidence>
<sequence length="997" mass="111184">MRLDCNVLLEKNGTPWKRALRGYVSIGKGTMKGPTSSKRYFLNVVTTNTKKELQFPLDSSAPIEIITKFAAAGRLSIMMSSERSNLFISKANSSNLQKFIACLSKALKGEELTLTEIKAGQIPVIGPRSMTVSDKSQYPSDGFPKSLEKLTMASLNLQKIDGRWFSLSLLTELNLANNQLSKAPNVALFSKINRLPKLESLNLSGNGLSFLPDEFWSSLPNGLKSLDLSNNAFSTFPTGICRLINLQTLRFNDNPLNGLSDELFRLPLLKNLDVSRIFSQLFWMCTAGKKGSRDTEDDPPGNSNGTLPGGSTPSICEHRAKKNQFGRKAISAKFKKMRELHCEICDREKAADANTNGVDKKELLMCTACSEVMCVTHSIQHQQATRTGDSHAIVILLGDEYKIRCSKCDCDLYPLESGGDQVKALLDELNSKRKLVHTSSKPITSEPKAAPVAVAEDADETGDEKFEKDGRPGSKDKSHKKGEKRAQKDKEDKKTEKQSVGIFSVPKGLANLGNTCYFNSVTQSIMFTYPMSFYYERFGNVKELVFSKQEVVVDEKKVEIEPAKATITMEQKPLNIALKQLSLDYDLVRGGLSPNKLISLVQSKGKMRVYQQQDAHELLRYLLDALRSEETDAYKKGIASFILSGQENPKSKVEDVQTKRRAKAYLEASGRPLLDSVFGGRLQQTIRCCECGHISQQPENFLDLSLPVPSETRMIAGKTAAQRRRSVNGVVENGKTNGNADIEADLDDLNLYYDEDKDPVGFTETLVQCPSEFDSGRNVGHLMQLFMAEETLDGANKYECEKCCQSYNVKNGLKSTAKKKQKAIKRYLIWEPPAILTLHLKRFSQTQFGRGGLQKISGHIDFPEIFDIAPFCCKNVGRVAPCQKKILYSVYAIVCHSGTMHGGHYIAYVKSRARIPQAKLFVECARLQCADELSNSNAEQVQEKREEIEGELQKLADTTVQPPEGQWYYISDSTVSRVSKEKALGSEAYILFYERIY</sequence>
<dbReference type="SMART" id="SM00369">
    <property type="entry name" value="LRR_TYP"/>
    <property type="match status" value="4"/>
</dbReference>
<feature type="compositionally biased region" description="Low complexity" evidence="9">
    <location>
        <begin position="446"/>
        <end position="455"/>
    </location>
</feature>
<keyword evidence="12" id="KW-1185">Reference proteome</keyword>
<keyword evidence="6" id="KW-0862">Zinc</keyword>